<evidence type="ECO:0000259" key="1">
    <source>
        <dbReference type="Pfam" id="PF13610"/>
    </source>
</evidence>
<keyword evidence="2" id="KW-0614">Plasmid</keyword>
<dbReference type="HOGENOM" id="CLU_067322_1_3_5"/>
<evidence type="ECO:0000313" key="2">
    <source>
        <dbReference type="EMBL" id="ACM40132.1"/>
    </source>
</evidence>
<name>B9K5I4_ALLAM</name>
<gene>
    <name evidence="2" type="ordered locus">Avi_7514</name>
</gene>
<reference evidence="2 3" key="1">
    <citation type="journal article" date="2009" name="J. Bacteriol.">
        <title>Genome sequences of three Agrobacterium biovars help elucidate the evolution of multichromosome genomes in bacteria.</title>
        <authorList>
            <person name="Slater S.C."/>
            <person name="Goldman B.S."/>
            <person name="Goodner B."/>
            <person name="Setubal J.C."/>
            <person name="Farrand S.K."/>
            <person name="Nester E.W."/>
            <person name="Burr T.J."/>
            <person name="Banta L."/>
            <person name="Dickerman A.W."/>
            <person name="Paulsen I."/>
            <person name="Otten L."/>
            <person name="Suen G."/>
            <person name="Welch R."/>
            <person name="Almeida N.F."/>
            <person name="Arnold F."/>
            <person name="Burton O.T."/>
            <person name="Du Z."/>
            <person name="Ewing A."/>
            <person name="Godsy E."/>
            <person name="Heisel S."/>
            <person name="Houmiel K.L."/>
            <person name="Jhaveri J."/>
            <person name="Lu J."/>
            <person name="Miller N.M."/>
            <person name="Norton S."/>
            <person name="Chen Q."/>
            <person name="Phoolcharoen W."/>
            <person name="Ohlin V."/>
            <person name="Ondrusek D."/>
            <person name="Pride N."/>
            <person name="Stricklin S.L."/>
            <person name="Sun J."/>
            <person name="Wheeler C."/>
            <person name="Wilson L."/>
            <person name="Zhu H."/>
            <person name="Wood D.W."/>
        </authorList>
    </citation>
    <scope>NUCLEOTIDE SEQUENCE [LARGE SCALE GENOMIC DNA]</scope>
    <source>
        <strain evidence="3">S4 / ATCC BAA-846</strain>
        <plasmid evidence="2 3">pAtS4e</plasmid>
    </source>
</reference>
<evidence type="ECO:0000313" key="3">
    <source>
        <dbReference type="Proteomes" id="UP000001596"/>
    </source>
</evidence>
<dbReference type="KEGG" id="avi:Avi_7514"/>
<proteinExistence type="predicted"/>
<protein>
    <submittedName>
        <fullName evidence="2">Transposase</fullName>
    </submittedName>
</protein>
<dbReference type="PANTHER" id="PTHR35528">
    <property type="entry name" value="BLL1675 PROTEIN"/>
    <property type="match status" value="1"/>
</dbReference>
<dbReference type="eggNOG" id="COG3316">
    <property type="taxonomic scope" value="Bacteria"/>
</dbReference>
<organism evidence="2 3">
    <name type="scientific">Allorhizobium ampelinum (strain ATCC BAA-846 / DSM 112012 / S4)</name>
    <name type="common">Agrobacterium vitis (strain S4)</name>
    <dbReference type="NCBI Taxonomy" id="311402"/>
    <lineage>
        <taxon>Bacteria</taxon>
        <taxon>Pseudomonadati</taxon>
        <taxon>Pseudomonadota</taxon>
        <taxon>Alphaproteobacteria</taxon>
        <taxon>Hyphomicrobiales</taxon>
        <taxon>Rhizobiaceae</taxon>
        <taxon>Rhizobium/Agrobacterium group</taxon>
        <taxon>Allorhizobium</taxon>
        <taxon>Allorhizobium ampelinum</taxon>
    </lineage>
</organism>
<dbReference type="InterPro" id="IPR052183">
    <property type="entry name" value="IS_Transposase"/>
</dbReference>
<dbReference type="Proteomes" id="UP000001596">
    <property type="component" value="Plasmid pAtS4e"/>
</dbReference>
<dbReference type="InterPro" id="IPR032874">
    <property type="entry name" value="DDE_dom"/>
</dbReference>
<sequence>MSTVDVEDLLAERGFIVSRETVRLWMNRFGRHFSDCIWGDRPKPNDKWHMDEAIITISGKKYWLWRAIDADGDVKAAKRHQADTKPGARC</sequence>
<dbReference type="PANTHER" id="PTHR35528:SF3">
    <property type="entry name" value="BLL1675 PROTEIN"/>
    <property type="match status" value="1"/>
</dbReference>
<keyword evidence="3" id="KW-1185">Reference proteome</keyword>
<accession>B9K5I4</accession>
<geneLocation type="plasmid" evidence="2 3">
    <name>pAtS4e</name>
</geneLocation>
<dbReference type="EMBL" id="CP000638">
    <property type="protein sequence ID" value="ACM40132.1"/>
    <property type="molecule type" value="Genomic_DNA"/>
</dbReference>
<dbReference type="Pfam" id="PF13610">
    <property type="entry name" value="DDE_Tnp_IS240"/>
    <property type="match status" value="1"/>
</dbReference>
<feature type="domain" description="DDE" evidence="1">
    <location>
        <begin position="46"/>
        <end position="74"/>
    </location>
</feature>
<dbReference type="AlphaFoldDB" id="B9K5I4"/>